<dbReference type="InterPro" id="IPR018117">
    <property type="entry name" value="C5_DNA_meth_AS"/>
</dbReference>
<dbReference type="Pfam" id="PF00145">
    <property type="entry name" value="DNA_methylase"/>
    <property type="match status" value="2"/>
</dbReference>
<dbReference type="Proteomes" id="UP000599879">
    <property type="component" value="Unassembled WGS sequence"/>
</dbReference>
<keyword evidence="4 7" id="KW-0949">S-adenosyl-L-methionine</keyword>
<dbReference type="GO" id="GO:0044027">
    <property type="term" value="P:negative regulation of gene expression via chromosomal CpG island methylation"/>
    <property type="evidence" value="ECO:0007669"/>
    <property type="project" value="TreeGrafter"/>
</dbReference>
<gene>
    <name evidence="10" type="primary">dcm</name>
    <name evidence="10" type="ORF">HU737_013045</name>
    <name evidence="9" type="ORF">HU737_11930</name>
</gene>
<dbReference type="RefSeq" id="WP_186554964.1">
    <property type="nucleotide sequence ID" value="NZ_JABWRE020000001.1"/>
</dbReference>
<dbReference type="EMBL" id="JABWRE020000001">
    <property type="protein sequence ID" value="MBV4536913.1"/>
    <property type="molecule type" value="Genomic_DNA"/>
</dbReference>
<dbReference type="GO" id="GO:0032259">
    <property type="term" value="P:methylation"/>
    <property type="evidence" value="ECO:0007669"/>
    <property type="project" value="UniProtKB-KW"/>
</dbReference>
<dbReference type="GO" id="GO:0003677">
    <property type="term" value="F:DNA binding"/>
    <property type="evidence" value="ECO:0007669"/>
    <property type="project" value="TreeGrafter"/>
</dbReference>
<evidence type="ECO:0000256" key="8">
    <source>
        <dbReference type="SAM" id="MobiDB-lite"/>
    </source>
</evidence>
<sequence>MATTYGSVCSGIEAATVAWHPLGWRAEWYAEIEPFPCAVLAHHYPDTPNHGDMTRLAAMTLSGKIPAPEALVGGTPCQAFSVAGMREGLADPRGALTIKYVELLDAIDHVRTKRGEPEATCLWENVPGVLSDKGNAFGCFLGALVGESEELQPPGGKWKDAGCVYGPTRTAAWRVLDAQYFGLAQRRRRVFVVASARAGFDPLEILFEREGVRRDTPPCRGQGQDAAGTITASTGGVDENDAADGRLTVFGGNNTAGPIDVAPARNACASASGRLDFESEAFIVSGTLQANGKAAGSATQQDAESGMLVVHGTQDPCTLADQAFALGRNSGQENAVLAFSCKDHGADAGGIAPTLRAMGHGASHPNAGGQIAICLPHAIQAGALRENPASGPDGVGVQLDHAYTLEARAEVQAVHSGAQVRRLTPRECERLQGFPDDYTVIPYRGRVRGLCPDGPRYKAIGNSKAVPVVRWIGQRIQQQLERLA</sequence>
<comment type="similarity">
    <text evidence="7">Belongs to the class I-like SAM-binding methyltransferase superfamily. C5-methyltransferase family.</text>
</comment>
<dbReference type="NCBIfam" id="TIGR00675">
    <property type="entry name" value="dcm"/>
    <property type="match status" value="1"/>
</dbReference>
<reference evidence="9" key="2">
    <citation type="submission" date="2020-07" db="EMBL/GenBank/DDBJ databases">
        <authorList>
            <person name="Lood C."/>
            <person name="Girard L."/>
        </authorList>
    </citation>
    <scope>NUCLEOTIDE SEQUENCE</scope>
    <source>
        <strain evidence="9">SWRI10</strain>
    </source>
</reference>
<evidence type="ECO:0000256" key="6">
    <source>
        <dbReference type="ARBA" id="ARBA00047422"/>
    </source>
</evidence>
<dbReference type="PROSITE" id="PS00094">
    <property type="entry name" value="C5_MTASE_1"/>
    <property type="match status" value="1"/>
</dbReference>
<dbReference type="GO" id="GO:0003886">
    <property type="term" value="F:DNA (cytosine-5-)-methyltransferase activity"/>
    <property type="evidence" value="ECO:0007669"/>
    <property type="project" value="UniProtKB-EC"/>
</dbReference>
<dbReference type="PROSITE" id="PS51679">
    <property type="entry name" value="SAM_MT_C5"/>
    <property type="match status" value="1"/>
</dbReference>
<keyword evidence="5" id="KW-0680">Restriction system</keyword>
<evidence type="ECO:0000256" key="3">
    <source>
        <dbReference type="ARBA" id="ARBA00022679"/>
    </source>
</evidence>
<dbReference type="Gene3D" id="3.90.120.10">
    <property type="entry name" value="DNA Methylase, subunit A, domain 2"/>
    <property type="match status" value="1"/>
</dbReference>
<dbReference type="EC" id="2.1.1.37" evidence="1"/>
<feature type="active site" evidence="7">
    <location>
        <position position="77"/>
    </location>
</feature>
<reference evidence="10" key="3">
    <citation type="submission" date="2021-06" db="EMBL/GenBank/DDBJ databases">
        <title>Updating the genus Pseudomonas: Description of 43 new species and partition of the Pseudomonas putida group.</title>
        <authorList>
            <person name="Girard L."/>
            <person name="Lood C."/>
            <person name="Vandamme P."/>
            <person name="Rokni-Zadeh H."/>
            <person name="Van Noort V."/>
            <person name="Hofte M."/>
            <person name="Lavigne R."/>
            <person name="De Mot R."/>
        </authorList>
    </citation>
    <scope>NUCLEOTIDE SEQUENCE</scope>
    <source>
        <strain evidence="10">SWRI10</strain>
    </source>
</reference>
<proteinExistence type="inferred from homology"/>
<dbReference type="EMBL" id="JABWRE010000007">
    <property type="protein sequence ID" value="MBC3441397.1"/>
    <property type="molecule type" value="Genomic_DNA"/>
</dbReference>
<dbReference type="PANTHER" id="PTHR10629:SF52">
    <property type="entry name" value="DNA (CYTOSINE-5)-METHYLTRANSFERASE 1"/>
    <property type="match status" value="1"/>
</dbReference>
<name>A0A923JUR6_9PSED</name>
<dbReference type="SUPFAM" id="SSF53335">
    <property type="entry name" value="S-adenosyl-L-methionine-dependent methyltransferases"/>
    <property type="match status" value="1"/>
</dbReference>
<comment type="caution">
    <text evidence="9">The sequence shown here is derived from an EMBL/GenBank/DDBJ whole genome shotgun (WGS) entry which is preliminary data.</text>
</comment>
<keyword evidence="3 7" id="KW-0808">Transferase</keyword>
<evidence type="ECO:0000313" key="9">
    <source>
        <dbReference type="EMBL" id="MBC3441397.1"/>
    </source>
</evidence>
<dbReference type="AlphaFoldDB" id="A0A923JUR6"/>
<evidence type="ECO:0000256" key="1">
    <source>
        <dbReference type="ARBA" id="ARBA00011975"/>
    </source>
</evidence>
<evidence type="ECO:0000256" key="2">
    <source>
        <dbReference type="ARBA" id="ARBA00022603"/>
    </source>
</evidence>
<evidence type="ECO:0000256" key="5">
    <source>
        <dbReference type="ARBA" id="ARBA00022747"/>
    </source>
</evidence>
<accession>A0A923JUR6</accession>
<comment type="catalytic activity">
    <reaction evidence="6">
        <text>a 2'-deoxycytidine in DNA + S-adenosyl-L-methionine = a 5-methyl-2'-deoxycytidine in DNA + S-adenosyl-L-homocysteine + H(+)</text>
        <dbReference type="Rhea" id="RHEA:13681"/>
        <dbReference type="Rhea" id="RHEA-COMP:11369"/>
        <dbReference type="Rhea" id="RHEA-COMP:11370"/>
        <dbReference type="ChEBI" id="CHEBI:15378"/>
        <dbReference type="ChEBI" id="CHEBI:57856"/>
        <dbReference type="ChEBI" id="CHEBI:59789"/>
        <dbReference type="ChEBI" id="CHEBI:85452"/>
        <dbReference type="ChEBI" id="CHEBI:85454"/>
        <dbReference type="EC" id="2.1.1.37"/>
    </reaction>
</comment>
<dbReference type="InterPro" id="IPR050390">
    <property type="entry name" value="C5-Methyltransferase"/>
</dbReference>
<dbReference type="Gene3D" id="3.40.50.150">
    <property type="entry name" value="Vaccinia Virus protein VP39"/>
    <property type="match status" value="1"/>
</dbReference>
<keyword evidence="2 7" id="KW-0489">Methyltransferase</keyword>
<dbReference type="PANTHER" id="PTHR10629">
    <property type="entry name" value="CYTOSINE-SPECIFIC METHYLTRANSFERASE"/>
    <property type="match status" value="1"/>
</dbReference>
<dbReference type="InterPro" id="IPR001525">
    <property type="entry name" value="C5_MeTfrase"/>
</dbReference>
<protein>
    <recommendedName>
        <fullName evidence="1">DNA (cytosine-5-)-methyltransferase</fullName>
        <ecNumber evidence="1">2.1.1.37</ecNumber>
    </recommendedName>
</protein>
<evidence type="ECO:0000313" key="10">
    <source>
        <dbReference type="EMBL" id="MBV4536913.1"/>
    </source>
</evidence>
<reference evidence="9" key="1">
    <citation type="journal article" date="2020" name="Microorganisms">
        <title>Reliable Identification of Environmental Pseudomonas Isolates Using the rpoD Gene.</title>
        <authorList>
            <consortium name="The Broad Institute Genome Sequencing Platform"/>
            <person name="Girard L."/>
            <person name="Lood C."/>
            <person name="Rokni-Zadeh H."/>
            <person name="van Noort V."/>
            <person name="Lavigne R."/>
            <person name="De Mot R."/>
        </authorList>
    </citation>
    <scope>NUCLEOTIDE SEQUENCE</scope>
    <source>
        <strain evidence="9">SWRI10</strain>
    </source>
</reference>
<feature type="region of interest" description="Disordered" evidence="8">
    <location>
        <begin position="214"/>
        <end position="238"/>
    </location>
</feature>
<evidence type="ECO:0000256" key="7">
    <source>
        <dbReference type="PROSITE-ProRule" id="PRU01016"/>
    </source>
</evidence>
<evidence type="ECO:0000256" key="4">
    <source>
        <dbReference type="ARBA" id="ARBA00022691"/>
    </source>
</evidence>
<dbReference type="GO" id="GO:0009307">
    <property type="term" value="P:DNA restriction-modification system"/>
    <property type="evidence" value="ECO:0007669"/>
    <property type="project" value="UniProtKB-KW"/>
</dbReference>
<organism evidence="9">
    <name type="scientific">Pseudomonas urmiensis</name>
    <dbReference type="NCBI Taxonomy" id="2745493"/>
    <lineage>
        <taxon>Bacteria</taxon>
        <taxon>Pseudomonadati</taxon>
        <taxon>Pseudomonadota</taxon>
        <taxon>Gammaproteobacteria</taxon>
        <taxon>Pseudomonadales</taxon>
        <taxon>Pseudomonadaceae</taxon>
        <taxon>Pseudomonas</taxon>
    </lineage>
</organism>
<dbReference type="InterPro" id="IPR029063">
    <property type="entry name" value="SAM-dependent_MTases_sf"/>
</dbReference>